<dbReference type="SUPFAM" id="SSF160537">
    <property type="entry name" value="SpoVG-like"/>
    <property type="match status" value="1"/>
</dbReference>
<dbReference type="STRING" id="69896.S284_00230"/>
<name>A0A421NYB2_9MOLU</name>
<comment type="caution">
    <text evidence="1">The sequence shown here is derived from an EMBL/GenBank/DDBJ whole genome shotgun (WGS) entry which is preliminary data.</text>
</comment>
<organism evidence="1 2">
    <name type="scientific">Candidatus Phytoplasma solani</name>
    <dbReference type="NCBI Taxonomy" id="69896"/>
    <lineage>
        <taxon>Bacteria</taxon>
        <taxon>Bacillati</taxon>
        <taxon>Mycoplasmatota</taxon>
        <taxon>Mollicutes</taxon>
        <taxon>Acholeplasmatales</taxon>
        <taxon>Acholeplasmataceae</taxon>
        <taxon>Candidatus Phytoplasma</taxon>
        <taxon>16SrXII (Stolbur group)</taxon>
    </lineage>
</organism>
<reference evidence="2" key="1">
    <citation type="submission" date="2016-11" db="EMBL/GenBank/DDBJ databases">
        <title>Genome sequence of Candidatus Phytoplasma solani strain SA-1.</title>
        <authorList>
            <person name="Haryono M."/>
            <person name="Samarzija I."/>
            <person name="Seruga Music M."/>
            <person name="Hogenhout S."/>
            <person name="Kuo C.-H."/>
        </authorList>
    </citation>
    <scope>NUCLEOTIDE SEQUENCE [LARGE SCALE GENOMIC DNA]</scope>
    <source>
        <strain evidence="2">SA-1</strain>
    </source>
</reference>
<sequence length="120" mass="14853">MKITNIFFDKIEINKDQKIESKIINKYQIKDLAWCILTLDEMLVLRRIKIRQQRLGDKTILFVLFPYWKDKNCYKYDYYYFTNINKSQIKNKVKNLILEKYHLFINNQENNFKVEMELKI</sequence>
<dbReference type="RefSeq" id="WP_122225399.1">
    <property type="nucleotide sequence ID" value="NZ_CP103786.1"/>
</dbReference>
<dbReference type="InterPro" id="IPR036751">
    <property type="entry name" value="SpoVG_sf"/>
</dbReference>
<dbReference type="GO" id="GO:0030435">
    <property type="term" value="P:sporulation resulting in formation of a cellular spore"/>
    <property type="evidence" value="ECO:0007669"/>
    <property type="project" value="InterPro"/>
</dbReference>
<proteinExistence type="predicted"/>
<dbReference type="Proteomes" id="UP000283896">
    <property type="component" value="Unassembled WGS sequence"/>
</dbReference>
<dbReference type="EMBL" id="MPBG01000002">
    <property type="protein sequence ID" value="RMI89009.1"/>
    <property type="molecule type" value="Genomic_DNA"/>
</dbReference>
<protein>
    <submittedName>
        <fullName evidence="1">Uncharacterized protein</fullName>
    </submittedName>
</protein>
<keyword evidence="2" id="KW-1185">Reference proteome</keyword>
<accession>A0A421NYB2</accession>
<dbReference type="AlphaFoldDB" id="A0A421NYB2"/>
<evidence type="ECO:0000313" key="1">
    <source>
        <dbReference type="EMBL" id="RMI89009.1"/>
    </source>
</evidence>
<gene>
    <name evidence="1" type="ORF">PSSA1_v1c2180</name>
</gene>
<dbReference type="Gene3D" id="3.30.1120.40">
    <property type="entry name" value="Stage V sporulation protein G"/>
    <property type="match status" value="1"/>
</dbReference>
<evidence type="ECO:0000313" key="2">
    <source>
        <dbReference type="Proteomes" id="UP000283896"/>
    </source>
</evidence>